<feature type="region of interest" description="Disordered" evidence="1">
    <location>
        <begin position="194"/>
        <end position="254"/>
    </location>
</feature>
<feature type="compositionally biased region" description="Polar residues" evidence="1">
    <location>
        <begin position="367"/>
        <end position="390"/>
    </location>
</feature>
<feature type="compositionally biased region" description="Basic and acidic residues" evidence="1">
    <location>
        <begin position="194"/>
        <end position="203"/>
    </location>
</feature>
<dbReference type="EMBL" id="ML170162">
    <property type="protein sequence ID" value="TDL26126.1"/>
    <property type="molecule type" value="Genomic_DNA"/>
</dbReference>
<evidence type="ECO:0000256" key="1">
    <source>
        <dbReference type="SAM" id="MobiDB-lite"/>
    </source>
</evidence>
<sequence>MPSLLDHIDRFSFTAQEIQNTTRRTASVPQGPFSRAVLKTELGDLAREIDASEMGLFTLVPPPATHVQAHEKDAPNGPNTEIKRVEFLGATPLRKPAGKSKEVQVEKQPEVYAEAALKYLDRFQSIRAMPRARQEIVSIIQQLDALRGSIEMCQETLEQHARAGPSSPKSAANEEERRIRELQTRIKQLKARREVLAKEERNPNHPPSRTQQSPPSAKRGQAKKKLVKGNTAPKPDEHEEHFWATSSNSQPKFKGRASFVLPADSTGDDSMLMDSEMNLGDLTTTSSIGLPSPISQPRVVHQTSKAVDTLRQIVSPSEPLDGSDSRKDVEVGVVEKPGDDGQAEGSDEEGEGEKTIVLKQIPNLLATTTSLPPSQSDTNPPMSPKSSASEKSGPEPATPMTHLGNNESMMPGTGKKSRIRVTSETERIVAKIWSCVGDVLMLAPRSKNIPDTPGGNKHPRAKETIALLQTLSSQMPSPSSPSTHSTLSLTTEPRIGSSSQPTAHQILTGLLLLTLLSLPPTYSIPLTKLKEILTSKGISSQGGPGIGIVGQGPETRALYGCVAKRLVKIDRSGREQIVRFDI</sequence>
<reference evidence="2 3" key="1">
    <citation type="submission" date="2018-06" db="EMBL/GenBank/DDBJ databases">
        <title>A transcriptomic atlas of mushroom development highlights an independent origin of complex multicellularity.</title>
        <authorList>
            <consortium name="DOE Joint Genome Institute"/>
            <person name="Krizsan K."/>
            <person name="Almasi E."/>
            <person name="Merenyi Z."/>
            <person name="Sahu N."/>
            <person name="Viragh M."/>
            <person name="Koszo T."/>
            <person name="Mondo S."/>
            <person name="Kiss B."/>
            <person name="Balint B."/>
            <person name="Kues U."/>
            <person name="Barry K."/>
            <person name="Hegedus J.C."/>
            <person name="Henrissat B."/>
            <person name="Johnson J."/>
            <person name="Lipzen A."/>
            <person name="Ohm R."/>
            <person name="Nagy I."/>
            <person name="Pangilinan J."/>
            <person name="Yan J."/>
            <person name="Xiong Y."/>
            <person name="Grigoriev I.V."/>
            <person name="Hibbett D.S."/>
            <person name="Nagy L.G."/>
        </authorList>
    </citation>
    <scope>NUCLEOTIDE SEQUENCE [LARGE SCALE GENOMIC DNA]</scope>
    <source>
        <strain evidence="2 3">SZMC22713</strain>
    </source>
</reference>
<dbReference type="OrthoDB" id="3262547at2759"/>
<dbReference type="STRING" id="50990.A0A4Y7QFJ3"/>
<name>A0A4Y7QFJ3_9AGAM</name>
<feature type="region of interest" description="Disordered" evidence="1">
    <location>
        <begin position="367"/>
        <end position="420"/>
    </location>
</feature>
<feature type="compositionally biased region" description="Low complexity" evidence="1">
    <location>
        <begin position="473"/>
        <end position="491"/>
    </location>
</feature>
<keyword evidence="3" id="KW-1185">Reference proteome</keyword>
<evidence type="ECO:0000313" key="3">
    <source>
        <dbReference type="Proteomes" id="UP000294933"/>
    </source>
</evidence>
<evidence type="ECO:0000313" key="2">
    <source>
        <dbReference type="EMBL" id="TDL26126.1"/>
    </source>
</evidence>
<gene>
    <name evidence="2" type="ORF">BD410DRAFT_566984</name>
</gene>
<accession>A0A4Y7QFJ3</accession>
<dbReference type="VEuPathDB" id="FungiDB:BD410DRAFT_566984"/>
<organism evidence="2 3">
    <name type="scientific">Rickenella mellea</name>
    <dbReference type="NCBI Taxonomy" id="50990"/>
    <lineage>
        <taxon>Eukaryota</taxon>
        <taxon>Fungi</taxon>
        <taxon>Dikarya</taxon>
        <taxon>Basidiomycota</taxon>
        <taxon>Agaricomycotina</taxon>
        <taxon>Agaricomycetes</taxon>
        <taxon>Hymenochaetales</taxon>
        <taxon>Rickenellaceae</taxon>
        <taxon>Rickenella</taxon>
    </lineage>
</organism>
<dbReference type="Proteomes" id="UP000294933">
    <property type="component" value="Unassembled WGS sequence"/>
</dbReference>
<protein>
    <submittedName>
        <fullName evidence="2">Uncharacterized protein</fullName>
    </submittedName>
</protein>
<dbReference type="AlphaFoldDB" id="A0A4Y7QFJ3"/>
<proteinExistence type="predicted"/>
<feature type="region of interest" description="Disordered" evidence="1">
    <location>
        <begin position="310"/>
        <end position="329"/>
    </location>
</feature>
<feature type="region of interest" description="Disordered" evidence="1">
    <location>
        <begin position="473"/>
        <end position="500"/>
    </location>
</feature>
<feature type="region of interest" description="Disordered" evidence="1">
    <location>
        <begin position="158"/>
        <end position="177"/>
    </location>
</feature>